<sequence length="58" mass="6617">MYEGGKKYAMRGQSLIKMPGVEADGGNYTFDGAFNAGPKVFKQYAQKLWNKYKLEDFK</sequence>
<comment type="caution">
    <text evidence="1">The sequence shown here is derived from an EMBL/GenBank/DDBJ whole genome shotgun (WGS) entry which is preliminary data.</text>
</comment>
<protein>
    <submittedName>
        <fullName evidence="1">Uncharacterized protein</fullName>
    </submittedName>
</protein>
<name>A0ABS8U1Y9_9SPHI</name>
<proteinExistence type="predicted"/>
<organism evidence="1 2">
    <name type="scientific">Mucilaginibacter roseus</name>
    <dbReference type="NCBI Taxonomy" id="1528868"/>
    <lineage>
        <taxon>Bacteria</taxon>
        <taxon>Pseudomonadati</taxon>
        <taxon>Bacteroidota</taxon>
        <taxon>Sphingobacteriia</taxon>
        <taxon>Sphingobacteriales</taxon>
        <taxon>Sphingobacteriaceae</taxon>
        <taxon>Mucilaginibacter</taxon>
    </lineage>
</organism>
<evidence type="ECO:0000313" key="1">
    <source>
        <dbReference type="EMBL" id="MCD8741130.1"/>
    </source>
</evidence>
<gene>
    <name evidence="1" type="ORF">LT679_11000</name>
</gene>
<keyword evidence="2" id="KW-1185">Reference proteome</keyword>
<evidence type="ECO:0000313" key="2">
    <source>
        <dbReference type="Proteomes" id="UP001199919"/>
    </source>
</evidence>
<dbReference type="Proteomes" id="UP001199919">
    <property type="component" value="Unassembled WGS sequence"/>
</dbReference>
<dbReference type="EMBL" id="JAJPWV010000003">
    <property type="protein sequence ID" value="MCD8741130.1"/>
    <property type="molecule type" value="Genomic_DNA"/>
</dbReference>
<accession>A0ABS8U1Y9</accession>
<reference evidence="1 2" key="1">
    <citation type="submission" date="2021-12" db="EMBL/GenBank/DDBJ databases">
        <title>Mucilaginibacter roseus genome.</title>
        <authorList>
            <person name="Ferreira J.R."/>
            <person name="Newman J.D."/>
        </authorList>
    </citation>
    <scope>NUCLEOTIDE SEQUENCE [LARGE SCALE GENOMIC DNA]</scope>
    <source>
        <strain evidence="1 2">LMG 28454</strain>
    </source>
</reference>